<dbReference type="EMBL" id="CP045893">
    <property type="protein sequence ID" value="QQP54180.1"/>
    <property type="molecule type" value="Genomic_DNA"/>
</dbReference>
<keyword evidence="3" id="KW-1185">Reference proteome</keyword>
<feature type="region of interest" description="Disordered" evidence="1">
    <location>
        <begin position="36"/>
        <end position="110"/>
    </location>
</feature>
<dbReference type="OrthoDB" id="10035579at2759"/>
<dbReference type="SUPFAM" id="SSF158639">
    <property type="entry name" value="ENT-like"/>
    <property type="match status" value="1"/>
</dbReference>
<feature type="region of interest" description="Disordered" evidence="1">
    <location>
        <begin position="124"/>
        <end position="158"/>
    </location>
</feature>
<evidence type="ECO:0000313" key="2">
    <source>
        <dbReference type="EMBL" id="QQP54180.1"/>
    </source>
</evidence>
<dbReference type="Gene3D" id="1.10.1240.40">
    <property type="entry name" value="ENT domain"/>
    <property type="match status" value="1"/>
</dbReference>
<accession>A0A7T8KDY9</accession>
<evidence type="ECO:0000313" key="3">
    <source>
        <dbReference type="Proteomes" id="UP000595437"/>
    </source>
</evidence>
<dbReference type="PANTHER" id="PTHR16500">
    <property type="entry name" value="BRCA2-INTERACTING TRANSCRIPTIONAL REPRESSOR EMSY"/>
    <property type="match status" value="1"/>
</dbReference>
<feature type="compositionally biased region" description="Basic and acidic residues" evidence="1">
    <location>
        <begin position="48"/>
        <end position="57"/>
    </location>
</feature>
<gene>
    <name evidence="2" type="ORF">FKW44_006929</name>
</gene>
<dbReference type="GO" id="GO:0006355">
    <property type="term" value="P:regulation of DNA-templated transcription"/>
    <property type="evidence" value="ECO:0007669"/>
    <property type="project" value="InterPro"/>
</dbReference>
<organism evidence="2 3">
    <name type="scientific">Caligus rogercresseyi</name>
    <name type="common">Sea louse</name>
    <dbReference type="NCBI Taxonomy" id="217165"/>
    <lineage>
        <taxon>Eukaryota</taxon>
        <taxon>Metazoa</taxon>
        <taxon>Ecdysozoa</taxon>
        <taxon>Arthropoda</taxon>
        <taxon>Crustacea</taxon>
        <taxon>Multicrustacea</taxon>
        <taxon>Hexanauplia</taxon>
        <taxon>Copepoda</taxon>
        <taxon>Siphonostomatoida</taxon>
        <taxon>Caligidae</taxon>
        <taxon>Caligus</taxon>
    </lineage>
</organism>
<evidence type="ECO:0000256" key="1">
    <source>
        <dbReference type="SAM" id="MobiDB-lite"/>
    </source>
</evidence>
<reference evidence="3" key="1">
    <citation type="submission" date="2021-01" db="EMBL/GenBank/DDBJ databases">
        <title>Caligus Genome Assembly.</title>
        <authorList>
            <person name="Gallardo-Escarate C."/>
        </authorList>
    </citation>
    <scope>NUCLEOTIDE SEQUENCE [LARGE SCALE GENOMIC DNA]</scope>
</reference>
<dbReference type="Proteomes" id="UP000595437">
    <property type="component" value="Chromosome 4"/>
</dbReference>
<dbReference type="GO" id="GO:0005654">
    <property type="term" value="C:nucleoplasm"/>
    <property type="evidence" value="ECO:0007669"/>
    <property type="project" value="TreeGrafter"/>
</dbReference>
<dbReference type="AlphaFoldDB" id="A0A7T8KDY9"/>
<dbReference type="InterPro" id="IPR036142">
    <property type="entry name" value="ENT_dom-like_sf"/>
</dbReference>
<protein>
    <submittedName>
        <fullName evidence="2">LOC586785</fullName>
    </submittedName>
</protein>
<dbReference type="InterPro" id="IPR033482">
    <property type="entry name" value="EMSY"/>
</dbReference>
<dbReference type="PANTHER" id="PTHR16500:SF3">
    <property type="entry name" value="BRCA2-INTERACTING TRANSCRIPTIONAL REPRESSOR EMSY"/>
    <property type="match status" value="1"/>
</dbReference>
<feature type="compositionally biased region" description="Basic residues" evidence="1">
    <location>
        <begin position="148"/>
        <end position="158"/>
    </location>
</feature>
<name>A0A7T8KDY9_CALRO</name>
<sequence>MRRVANDELLSTIAWRLGDAESSSWAHEGRRIIPLLRRARPVTSLSSKADEAKESAKAESSSLLPPEKTRTRASLPPLKKGRHPAPPSLADSLNNGGGAHSLPQRPNLPEDIVLLPSGMAVRFRKEGKGGPFTTEIIPSPSLPTPRKPPPRKPPRKRL</sequence>
<proteinExistence type="predicted"/>